<evidence type="ECO:0000313" key="2">
    <source>
        <dbReference type="EMBL" id="PLW83224.1"/>
    </source>
</evidence>
<dbReference type="RefSeq" id="WP_101520825.1">
    <property type="nucleotide sequence ID" value="NZ_PKLZ01000003.1"/>
</dbReference>
<reference evidence="3" key="1">
    <citation type="submission" date="2017-11" db="EMBL/GenBank/DDBJ databases">
        <title>The draft genome sequence of Chromatocurvus sp. F02.</title>
        <authorList>
            <person name="Du Z.-J."/>
            <person name="Chang Y.-Q."/>
        </authorList>
    </citation>
    <scope>NUCLEOTIDE SEQUENCE [LARGE SCALE GENOMIC DNA]</scope>
    <source>
        <strain evidence="3">F02</strain>
    </source>
</reference>
<proteinExistence type="predicted"/>
<dbReference type="AlphaFoldDB" id="A0A2N5Y4A7"/>
<protein>
    <submittedName>
        <fullName evidence="2">DUF885 domain-containing protein</fullName>
    </submittedName>
</protein>
<keyword evidence="1" id="KW-0732">Signal</keyword>
<feature type="signal peptide" evidence="1">
    <location>
        <begin position="1"/>
        <end position="18"/>
    </location>
</feature>
<dbReference type="Pfam" id="PF05960">
    <property type="entry name" value="DUF885"/>
    <property type="match status" value="1"/>
</dbReference>
<comment type="caution">
    <text evidence="2">The sequence shown here is derived from an EMBL/GenBank/DDBJ whole genome shotgun (WGS) entry which is preliminary data.</text>
</comment>
<feature type="chain" id="PRO_5014917941" evidence="1">
    <location>
        <begin position="19"/>
        <end position="577"/>
    </location>
</feature>
<name>A0A2N5Y4A7_9GAMM</name>
<evidence type="ECO:0000313" key="3">
    <source>
        <dbReference type="Proteomes" id="UP000234845"/>
    </source>
</evidence>
<dbReference type="OrthoDB" id="9769898at2"/>
<gene>
    <name evidence="2" type="ORF">CWI75_07370</name>
</gene>
<accession>A0A2N5Y4A7</accession>
<dbReference type="Proteomes" id="UP000234845">
    <property type="component" value="Unassembled WGS sequence"/>
</dbReference>
<sequence length="577" mass="65938">MHRVILALLLWSSALTFAAPADDFQRIVEAHWNWTLEQSPQLRTQLGDSSGNDQWNDVSLAAHYERDARRGEFLQQLAEIDASALSGQDQLSYTMLVKRLQNNRRSQALGLHLMPVNMRSGPQHLHTLQEQINFQNEQDYRQWLARLQGLPQLLDQYRELLEEGILQERTQARVVMERVPQQIDRLVAGDPTENPFYKPFLTMPDTLSTVAIGEMRVTAQNIIRTRVNPAYTEFRNFLASAYLPAARDQPGIGSLPGGDELYRFLAERFTTTDLTPEAIHAIGEAEVARLLEEMEAVKASVGFQGDLQAFNDFLRTDPQFYYDTPEALYEGYLAVSKRLDPELVSLFGKLPRMPYGVRPIPAETAPDTTTAYYSRPAANGTRAGYYYVNLYRPEVRPKYEMEVLSVHEAVPGHHLQIALAQELEGLPMFRTQGGETAFVEGWGLYSERLGYEMGLYKDPYSRYGQLTYDMWRAVRLVVDTGMHYFGWSRERAIEYFKANAGKTETDIVNEIDRYIGWPGQALAYKIGQMKMLELRERAEQELGDRFDIRAFHDTLLGAGAIPLDALEQRMNKWIAGQ</sequence>
<evidence type="ECO:0000256" key="1">
    <source>
        <dbReference type="SAM" id="SignalP"/>
    </source>
</evidence>
<dbReference type="EMBL" id="PKLZ01000003">
    <property type="protein sequence ID" value="PLW83224.1"/>
    <property type="molecule type" value="Genomic_DNA"/>
</dbReference>
<dbReference type="InterPro" id="IPR010281">
    <property type="entry name" value="DUF885"/>
</dbReference>
<keyword evidence="3" id="KW-1185">Reference proteome</keyword>
<dbReference type="PANTHER" id="PTHR33361">
    <property type="entry name" value="GLR0591 PROTEIN"/>
    <property type="match status" value="1"/>
</dbReference>
<organism evidence="2 3">
    <name type="scientific">Kineobactrum sediminis</name>
    <dbReference type="NCBI Taxonomy" id="1905677"/>
    <lineage>
        <taxon>Bacteria</taxon>
        <taxon>Pseudomonadati</taxon>
        <taxon>Pseudomonadota</taxon>
        <taxon>Gammaproteobacteria</taxon>
        <taxon>Cellvibrionales</taxon>
        <taxon>Halieaceae</taxon>
        <taxon>Kineobactrum</taxon>
    </lineage>
</organism>
<dbReference type="PANTHER" id="PTHR33361:SF2">
    <property type="entry name" value="DUF885 DOMAIN-CONTAINING PROTEIN"/>
    <property type="match status" value="1"/>
</dbReference>